<dbReference type="InterPro" id="IPR013324">
    <property type="entry name" value="RNA_pol_sigma_r3/r4-like"/>
</dbReference>
<dbReference type="AlphaFoldDB" id="A0A1I6L0Y0"/>
<evidence type="ECO:0000256" key="1">
    <source>
        <dbReference type="ARBA" id="ARBA00023015"/>
    </source>
</evidence>
<evidence type="ECO:0000256" key="2">
    <source>
        <dbReference type="ARBA" id="ARBA00023163"/>
    </source>
</evidence>
<keyword evidence="2" id="KW-0804">Transcription</keyword>
<feature type="domain" description="Bacterioopsin transcriptional activator GAF and HTH associated" evidence="4">
    <location>
        <begin position="6"/>
        <end position="153"/>
    </location>
</feature>
<dbReference type="Proteomes" id="UP000199062">
    <property type="component" value="Unassembled WGS sequence"/>
</dbReference>
<accession>A0A1I6L0Y0</accession>
<evidence type="ECO:0000313" key="6">
    <source>
        <dbReference type="Proteomes" id="UP000199062"/>
    </source>
</evidence>
<keyword evidence="6" id="KW-1185">Reference proteome</keyword>
<protein>
    <recommendedName>
        <fullName evidence="7">GAF and HTH_10 associated domain-containing protein</fullName>
    </recommendedName>
</protein>
<evidence type="ECO:0000259" key="4">
    <source>
        <dbReference type="Pfam" id="PF15915"/>
    </source>
</evidence>
<dbReference type="PANTHER" id="PTHR34236">
    <property type="entry name" value="DIMETHYL SULFOXIDE REDUCTASE TRANSCRIPTIONAL ACTIVATOR"/>
    <property type="match status" value="1"/>
</dbReference>
<evidence type="ECO:0000313" key="5">
    <source>
        <dbReference type="EMBL" id="SFR97129.1"/>
    </source>
</evidence>
<proteinExistence type="predicted"/>
<dbReference type="InterPro" id="IPR007050">
    <property type="entry name" value="HTH_bacterioopsin"/>
</dbReference>
<reference evidence="5 6" key="1">
    <citation type="submission" date="2016-10" db="EMBL/GenBank/DDBJ databases">
        <authorList>
            <person name="de Groot N.N."/>
        </authorList>
    </citation>
    <scope>NUCLEOTIDE SEQUENCE [LARGE SCALE GENOMIC DNA]</scope>
    <source>
        <strain evidence="5 6">CGMCC 1.10457</strain>
    </source>
</reference>
<dbReference type="Pfam" id="PF15915">
    <property type="entry name" value="BAT"/>
    <property type="match status" value="1"/>
</dbReference>
<gene>
    <name evidence="5" type="ORF">SAMN05216559_1784</name>
</gene>
<sequence>MSTIAEFTVPSEDFALHHALTTAPDMVVEIERVVATMEDKIMPYFWVSGGDQADFEDAFRNDSSVANTTLVDRIEGSVLYRAEWTENVESLIYAYVDIGATILQATGRDEQWELQLRFDNRKKVSQFQDYCEENGIRFELSRLYEQKQPMASVQYGLTPKQRETLVTALDLGYYDLPQKSSMSDVATELGISQQAVSKRLHNGHKGLITNALTVSHPDDE</sequence>
<feature type="domain" description="HTH bat-type" evidence="3">
    <location>
        <begin position="157"/>
        <end position="207"/>
    </location>
</feature>
<dbReference type="PANTHER" id="PTHR34236:SF1">
    <property type="entry name" value="DIMETHYL SULFOXIDE REDUCTASE TRANSCRIPTIONAL ACTIVATOR"/>
    <property type="match status" value="1"/>
</dbReference>
<dbReference type="EMBL" id="FOZK01000002">
    <property type="protein sequence ID" value="SFR97129.1"/>
    <property type="molecule type" value="Genomic_DNA"/>
</dbReference>
<name>A0A1I6L0Y0_9EURY</name>
<dbReference type="Pfam" id="PF04967">
    <property type="entry name" value="HTH_10"/>
    <property type="match status" value="1"/>
</dbReference>
<dbReference type="SUPFAM" id="SSF88659">
    <property type="entry name" value="Sigma3 and sigma4 domains of RNA polymerase sigma factors"/>
    <property type="match status" value="1"/>
</dbReference>
<evidence type="ECO:0008006" key="7">
    <source>
        <dbReference type="Google" id="ProtNLM"/>
    </source>
</evidence>
<evidence type="ECO:0000259" key="3">
    <source>
        <dbReference type="Pfam" id="PF04967"/>
    </source>
</evidence>
<organism evidence="5 6">
    <name type="scientific">Halomicrobium zhouii</name>
    <dbReference type="NCBI Taxonomy" id="767519"/>
    <lineage>
        <taxon>Archaea</taxon>
        <taxon>Methanobacteriati</taxon>
        <taxon>Methanobacteriota</taxon>
        <taxon>Stenosarchaea group</taxon>
        <taxon>Halobacteria</taxon>
        <taxon>Halobacteriales</taxon>
        <taxon>Haloarculaceae</taxon>
        <taxon>Halomicrobium</taxon>
    </lineage>
</organism>
<dbReference type="InterPro" id="IPR031803">
    <property type="entry name" value="BAT_GAF/HTH-assoc"/>
</dbReference>
<dbReference type="RefSeq" id="WP_089816015.1">
    <property type="nucleotide sequence ID" value="NZ_FOZK01000002.1"/>
</dbReference>
<dbReference type="OrthoDB" id="202021at2157"/>
<keyword evidence="1" id="KW-0805">Transcription regulation</keyword>